<accession>A0A1I5SBR7</accession>
<dbReference type="NCBIfam" id="NF004816">
    <property type="entry name" value="PRK06170.1"/>
    <property type="match status" value="1"/>
</dbReference>
<dbReference type="STRING" id="112413.SAMN05421854_106266"/>
<dbReference type="AlphaFoldDB" id="A0A1I5SBR7"/>
<dbReference type="OrthoDB" id="182039at2"/>
<evidence type="ECO:0000313" key="3">
    <source>
        <dbReference type="Proteomes" id="UP000199137"/>
    </source>
</evidence>
<dbReference type="Pfam" id="PF01425">
    <property type="entry name" value="Amidase"/>
    <property type="match status" value="1"/>
</dbReference>
<proteinExistence type="predicted"/>
<gene>
    <name evidence="2" type="ORF">SAMN05421854_106266</name>
</gene>
<feature type="domain" description="Amidase" evidence="1">
    <location>
        <begin position="22"/>
        <end position="457"/>
    </location>
</feature>
<dbReference type="SUPFAM" id="SSF75304">
    <property type="entry name" value="Amidase signature (AS) enzymes"/>
    <property type="match status" value="1"/>
</dbReference>
<evidence type="ECO:0000313" key="2">
    <source>
        <dbReference type="EMBL" id="SFP68133.1"/>
    </source>
</evidence>
<dbReference type="EMBL" id="FOWC01000006">
    <property type="protein sequence ID" value="SFP68133.1"/>
    <property type="molecule type" value="Genomic_DNA"/>
</dbReference>
<dbReference type="PANTHER" id="PTHR43372">
    <property type="entry name" value="FATTY-ACID AMIDE HYDROLASE"/>
    <property type="match status" value="1"/>
</dbReference>
<dbReference type="Gene3D" id="3.90.1300.10">
    <property type="entry name" value="Amidase signature (AS) domain"/>
    <property type="match status" value="1"/>
</dbReference>
<dbReference type="Proteomes" id="UP000199137">
    <property type="component" value="Unassembled WGS sequence"/>
</dbReference>
<name>A0A1I5SBR7_9PSEU</name>
<evidence type="ECO:0000259" key="1">
    <source>
        <dbReference type="Pfam" id="PF01425"/>
    </source>
</evidence>
<dbReference type="InterPro" id="IPR036928">
    <property type="entry name" value="AS_sf"/>
</dbReference>
<protein>
    <submittedName>
        <fullName evidence="2">Amidase</fullName>
    </submittedName>
</protein>
<dbReference type="PANTHER" id="PTHR43372:SF4">
    <property type="entry name" value="FATTY-ACID AMIDE HYDROLASE 2"/>
    <property type="match status" value="1"/>
</dbReference>
<organism evidence="2 3">
    <name type="scientific">Amycolatopsis rubida</name>
    <dbReference type="NCBI Taxonomy" id="112413"/>
    <lineage>
        <taxon>Bacteria</taxon>
        <taxon>Bacillati</taxon>
        <taxon>Actinomycetota</taxon>
        <taxon>Actinomycetes</taxon>
        <taxon>Pseudonocardiales</taxon>
        <taxon>Pseudonocardiaceae</taxon>
        <taxon>Amycolatopsis</taxon>
    </lineage>
</organism>
<sequence length="478" mass="49619">MRTTATGLVADLAAGRVSSSAALEYFLSRVKEHNPALNAVVALDVAGARAQAEAADAAAARGLRLGPLHGLPMTVKDTFETAGLVTTAGAPELAGHLPERDADAVARLRAAGAVVFGKTNTPLYAGDFQSCNDVYGTTGNPWDLARTPGGSSGGSAAALAAGLTPLELGSDVAGSIRSPAHFCGVCGHLPTRGAVPARGHIPGAPGTLAVPPLGSPGPMARCVADLELALDVLVGPDLAGVPGGTLPAAAVRTGELRLAVWAEHPALRTDPEIRAALDELAGELAGLGVRVLRKLRPPRPLYEIHQTYARLLLAVLAPSFPEPVFRRLRRIARRASPDDRRPAVELGRAVTLSYREWQDLDERRARITAGWAAVFAEADAVLTPAAPLTAFAHQTAGTPLTRELEVNGRKAPYLAQMAWATPASLSGLPATTVPLGRSAAGLPFGVQVIAPRWHDRKALAVARVVERLTGGFEAPPGY</sequence>
<dbReference type="GO" id="GO:0012505">
    <property type="term" value="C:endomembrane system"/>
    <property type="evidence" value="ECO:0007669"/>
    <property type="project" value="TreeGrafter"/>
</dbReference>
<reference evidence="2 3" key="1">
    <citation type="submission" date="2016-10" db="EMBL/GenBank/DDBJ databases">
        <authorList>
            <person name="de Groot N.N."/>
        </authorList>
    </citation>
    <scope>NUCLEOTIDE SEQUENCE [LARGE SCALE GENOMIC DNA]</scope>
    <source>
        <strain evidence="2 3">DSM 44637</strain>
    </source>
</reference>
<dbReference type="RefSeq" id="WP_093574673.1">
    <property type="nucleotide sequence ID" value="NZ_FOWC01000006.1"/>
</dbReference>
<dbReference type="InterPro" id="IPR052739">
    <property type="entry name" value="FAAH2"/>
</dbReference>
<dbReference type="InterPro" id="IPR023631">
    <property type="entry name" value="Amidase_dom"/>
</dbReference>